<proteinExistence type="predicted"/>
<dbReference type="AlphaFoldDB" id="A0A6J8AL01"/>
<reference evidence="1 2" key="1">
    <citation type="submission" date="2020-06" db="EMBL/GenBank/DDBJ databases">
        <authorList>
            <person name="Li R."/>
            <person name="Bekaert M."/>
        </authorList>
    </citation>
    <scope>NUCLEOTIDE SEQUENCE [LARGE SCALE GENOMIC DNA]</scope>
    <source>
        <strain evidence="2">wild</strain>
    </source>
</reference>
<evidence type="ECO:0000313" key="1">
    <source>
        <dbReference type="EMBL" id="CAC5369597.1"/>
    </source>
</evidence>
<dbReference type="EMBL" id="CACVKT020001607">
    <property type="protein sequence ID" value="CAC5369597.1"/>
    <property type="molecule type" value="Genomic_DNA"/>
</dbReference>
<name>A0A6J8AL01_MYTCO</name>
<evidence type="ECO:0000313" key="2">
    <source>
        <dbReference type="Proteomes" id="UP000507470"/>
    </source>
</evidence>
<accession>A0A6J8AL01</accession>
<organism evidence="1 2">
    <name type="scientific">Mytilus coruscus</name>
    <name type="common">Sea mussel</name>
    <dbReference type="NCBI Taxonomy" id="42192"/>
    <lineage>
        <taxon>Eukaryota</taxon>
        <taxon>Metazoa</taxon>
        <taxon>Spiralia</taxon>
        <taxon>Lophotrochozoa</taxon>
        <taxon>Mollusca</taxon>
        <taxon>Bivalvia</taxon>
        <taxon>Autobranchia</taxon>
        <taxon>Pteriomorphia</taxon>
        <taxon>Mytilida</taxon>
        <taxon>Mytiloidea</taxon>
        <taxon>Mytilidae</taxon>
        <taxon>Mytilinae</taxon>
        <taxon>Mytilus</taxon>
    </lineage>
</organism>
<sequence>MEEITNIPPLSKRRECKAMIQATKYECSQDQPMSTRLKQLSSGRLKRSSFLLETSALQRKHKEVLPKYAKPIAFTLNNNPCEDKLGNIIIHTSTVKKTLTMSMLEYEYHSDCWVRVYTDGSATNATTKGWLTEDMTQQTQSTSIQSHETCSISNVSCGEAEQDTAHLIQSCKIHQALRDKIWHSPTPLKKKLYGPVDALQKTTRFVEETGIEV</sequence>
<gene>
    <name evidence="1" type="ORF">MCOR_8737</name>
</gene>
<dbReference type="Proteomes" id="UP000507470">
    <property type="component" value="Unassembled WGS sequence"/>
</dbReference>
<protein>
    <submittedName>
        <fullName evidence="1">Uncharacterized protein</fullName>
    </submittedName>
</protein>
<keyword evidence="2" id="KW-1185">Reference proteome</keyword>
<dbReference type="OrthoDB" id="6134576at2759"/>